<accession>A0A194YNL8</accession>
<evidence type="ECO:0000313" key="3">
    <source>
        <dbReference type="Proteomes" id="UP000000768"/>
    </source>
</evidence>
<dbReference type="InParanoid" id="A0A194YNL8"/>
<reference evidence="2 3" key="1">
    <citation type="journal article" date="2009" name="Nature">
        <title>The Sorghum bicolor genome and the diversification of grasses.</title>
        <authorList>
            <person name="Paterson A.H."/>
            <person name="Bowers J.E."/>
            <person name="Bruggmann R."/>
            <person name="Dubchak I."/>
            <person name="Grimwood J."/>
            <person name="Gundlach H."/>
            <person name="Haberer G."/>
            <person name="Hellsten U."/>
            <person name="Mitros T."/>
            <person name="Poliakov A."/>
            <person name="Schmutz J."/>
            <person name="Spannagl M."/>
            <person name="Tang H."/>
            <person name="Wang X."/>
            <person name="Wicker T."/>
            <person name="Bharti A.K."/>
            <person name="Chapman J."/>
            <person name="Feltus F.A."/>
            <person name="Gowik U."/>
            <person name="Grigoriev I.V."/>
            <person name="Lyons E."/>
            <person name="Maher C.A."/>
            <person name="Martis M."/>
            <person name="Narechania A."/>
            <person name="Otillar R.P."/>
            <person name="Penning B.W."/>
            <person name="Salamov A.A."/>
            <person name="Wang Y."/>
            <person name="Zhang L."/>
            <person name="Carpita N.C."/>
            <person name="Freeling M."/>
            <person name="Gingle A.R."/>
            <person name="Hash C.T."/>
            <person name="Keller B."/>
            <person name="Klein P."/>
            <person name="Kresovich S."/>
            <person name="McCann M.C."/>
            <person name="Ming R."/>
            <person name="Peterson D.G."/>
            <person name="Mehboob-ur-Rahman"/>
            <person name="Ware D."/>
            <person name="Westhoff P."/>
            <person name="Mayer K.F."/>
            <person name="Messing J."/>
            <person name="Rokhsar D.S."/>
        </authorList>
    </citation>
    <scope>NUCLEOTIDE SEQUENCE [LARGE SCALE GENOMIC DNA]</scope>
    <source>
        <strain evidence="3">cv. BTx623</strain>
    </source>
</reference>
<protein>
    <recommendedName>
        <fullName evidence="1">F-box protein AT5G49610-like beta-propeller domain-containing protein</fullName>
    </recommendedName>
</protein>
<dbReference type="OrthoDB" id="10339551at2759"/>
<name>A0A194YNL8_SORBI</name>
<feature type="domain" description="F-box protein AT5G49610-like beta-propeller" evidence="1">
    <location>
        <begin position="105"/>
        <end position="406"/>
    </location>
</feature>
<evidence type="ECO:0000259" key="1">
    <source>
        <dbReference type="Pfam" id="PF23635"/>
    </source>
</evidence>
<dbReference type="Pfam" id="PF23635">
    <property type="entry name" value="Beta-prop_AT5G49610-like"/>
    <property type="match status" value="1"/>
</dbReference>
<dbReference type="InterPro" id="IPR056594">
    <property type="entry name" value="AT5G49610-like_b-prop"/>
</dbReference>
<proteinExistence type="predicted"/>
<keyword evidence="3" id="KW-1185">Reference proteome</keyword>
<dbReference type="Proteomes" id="UP000000768">
    <property type="component" value="Chromosome 4"/>
</dbReference>
<evidence type="ECO:0000313" key="2">
    <source>
        <dbReference type="EMBL" id="KXG29787.1"/>
    </source>
</evidence>
<dbReference type="AlphaFoldDB" id="A0A194YNL8"/>
<organism evidence="2 3">
    <name type="scientific">Sorghum bicolor</name>
    <name type="common">Sorghum</name>
    <name type="synonym">Sorghum vulgare</name>
    <dbReference type="NCBI Taxonomy" id="4558"/>
    <lineage>
        <taxon>Eukaryota</taxon>
        <taxon>Viridiplantae</taxon>
        <taxon>Streptophyta</taxon>
        <taxon>Embryophyta</taxon>
        <taxon>Tracheophyta</taxon>
        <taxon>Spermatophyta</taxon>
        <taxon>Magnoliopsida</taxon>
        <taxon>Liliopsida</taxon>
        <taxon>Poales</taxon>
        <taxon>Poaceae</taxon>
        <taxon>PACMAD clade</taxon>
        <taxon>Panicoideae</taxon>
        <taxon>Andropogonodae</taxon>
        <taxon>Andropogoneae</taxon>
        <taxon>Sorghinae</taxon>
        <taxon>Sorghum</taxon>
    </lineage>
</organism>
<gene>
    <name evidence="2" type="ORF">SORBI_3004G090000</name>
</gene>
<reference evidence="3" key="2">
    <citation type="journal article" date="2018" name="Plant J.">
        <title>The Sorghum bicolor reference genome: improved assembly, gene annotations, a transcriptome atlas, and signatures of genome organization.</title>
        <authorList>
            <person name="McCormick R.F."/>
            <person name="Truong S.K."/>
            <person name="Sreedasyam A."/>
            <person name="Jenkins J."/>
            <person name="Shu S."/>
            <person name="Sims D."/>
            <person name="Kennedy M."/>
            <person name="Amirebrahimi M."/>
            <person name="Weers B.D."/>
            <person name="McKinley B."/>
            <person name="Mattison A."/>
            <person name="Morishige D.T."/>
            <person name="Grimwood J."/>
            <person name="Schmutz J."/>
            <person name="Mullet J.E."/>
        </authorList>
    </citation>
    <scope>NUCLEOTIDE SEQUENCE [LARGE SCALE GENOMIC DNA]</scope>
    <source>
        <strain evidence="3">cv. BTx623</strain>
    </source>
</reference>
<sequence length="422" mass="45805">MELSPTSAKKGTSDSNVLTNGDLLQKILLRLGCPSSLVSAALTSKLWLHGASKQAGYPPGLLGIYVSSAGITSSEFIPLLQPDASSPEASAVLADFGFGNLPTPNVWDCRNGVVLFEFGGNGETFHHAGLAVRSPLLYPDMDKPTVLPQAPQLLTFSEYPHDMLLPADHGDGTLCYRVDVRTSESKNMVTVVVCVLRSDSWAVHCIATGSLAKSPIQILPTTVLAGGKIYMATQAGYILGLDLGKEEFFIVDLPKGVELDQYPGNLVHCRGDDYVLYLFHVDSENRLNVWLRKMKDDHEHDDASTGSGSANNGWVLKDSISVRETCGHLMEQEGWETIGDGDEDAAVVTVVGAGDNAEFVFLELGITGIIVCMHLKTREVKKVYQREPDDDYLISVPPFMFVRPPILPVQDAHEGEATPHQE</sequence>
<dbReference type="EMBL" id="CM000763">
    <property type="protein sequence ID" value="KXG29787.1"/>
    <property type="molecule type" value="Genomic_DNA"/>
</dbReference>
<dbReference type="Gramene" id="KXG29787">
    <property type="protein sequence ID" value="KXG29787"/>
    <property type="gene ID" value="SORBI_3004G090000"/>
</dbReference>
<dbReference type="PANTHER" id="PTHR33207">
    <property type="entry name" value="F-BOX DOMAIN CONTAINING PROTEIN-RELATED"/>
    <property type="match status" value="1"/>
</dbReference>